<evidence type="ECO:0000313" key="16">
    <source>
        <dbReference type="EMBL" id="MBM7591416.1"/>
    </source>
</evidence>
<dbReference type="AlphaFoldDB" id="A0A938Y137"/>
<evidence type="ECO:0000256" key="7">
    <source>
        <dbReference type="ARBA" id="ARBA00022692"/>
    </source>
</evidence>
<dbReference type="SUPFAM" id="SSF55785">
    <property type="entry name" value="PYP-like sensor domain (PAS domain)"/>
    <property type="match status" value="1"/>
</dbReference>
<dbReference type="Gene3D" id="3.30.565.10">
    <property type="entry name" value="Histidine kinase-like ATPase, C-terminal domain"/>
    <property type="match status" value="1"/>
</dbReference>
<dbReference type="InterPro" id="IPR004358">
    <property type="entry name" value="Sig_transdc_His_kin-like_C"/>
</dbReference>
<dbReference type="SMART" id="SM00387">
    <property type="entry name" value="HATPase_c"/>
    <property type="match status" value="1"/>
</dbReference>
<dbReference type="SUPFAM" id="SSF55874">
    <property type="entry name" value="ATPase domain of HSP90 chaperone/DNA topoisomerase II/histidine kinase"/>
    <property type="match status" value="1"/>
</dbReference>
<keyword evidence="11 14" id="KW-1133">Transmembrane helix</keyword>
<dbReference type="EMBL" id="JAFBEB010000011">
    <property type="protein sequence ID" value="MBM7591416.1"/>
    <property type="molecule type" value="Genomic_DNA"/>
</dbReference>
<dbReference type="InterPro" id="IPR003594">
    <property type="entry name" value="HATPase_dom"/>
</dbReference>
<evidence type="ECO:0000256" key="12">
    <source>
        <dbReference type="ARBA" id="ARBA00023012"/>
    </source>
</evidence>
<dbReference type="InterPro" id="IPR035965">
    <property type="entry name" value="PAS-like_dom_sf"/>
</dbReference>
<comment type="subcellular location">
    <subcellularLocation>
        <location evidence="2">Cell membrane</location>
        <topology evidence="2">Multi-pass membrane protein</topology>
    </subcellularLocation>
</comment>
<evidence type="ECO:0000256" key="13">
    <source>
        <dbReference type="ARBA" id="ARBA00023136"/>
    </source>
</evidence>
<dbReference type="PRINTS" id="PR00344">
    <property type="entry name" value="BCTRLSENSOR"/>
</dbReference>
<feature type="domain" description="Histidine kinase" evidence="15">
    <location>
        <begin position="336"/>
        <end position="531"/>
    </location>
</feature>
<dbReference type="EC" id="2.7.13.3" evidence="3"/>
<dbReference type="InterPro" id="IPR000014">
    <property type="entry name" value="PAS"/>
</dbReference>
<dbReference type="Pfam" id="PF02518">
    <property type="entry name" value="HATPase_c"/>
    <property type="match status" value="1"/>
</dbReference>
<keyword evidence="17" id="KW-1185">Reference proteome</keyword>
<dbReference type="SMART" id="SM00091">
    <property type="entry name" value="PAS"/>
    <property type="match status" value="1"/>
</dbReference>
<keyword evidence="7 14" id="KW-0812">Transmembrane</keyword>
<keyword evidence="5" id="KW-0597">Phosphoprotein</keyword>
<evidence type="ECO:0000256" key="1">
    <source>
        <dbReference type="ARBA" id="ARBA00000085"/>
    </source>
</evidence>
<evidence type="ECO:0000256" key="9">
    <source>
        <dbReference type="ARBA" id="ARBA00022777"/>
    </source>
</evidence>
<evidence type="ECO:0000256" key="11">
    <source>
        <dbReference type="ARBA" id="ARBA00022989"/>
    </source>
</evidence>
<organism evidence="16 17">
    <name type="scientific">Brevibacillus fulvus</name>
    <dbReference type="NCBI Taxonomy" id="1125967"/>
    <lineage>
        <taxon>Bacteria</taxon>
        <taxon>Bacillati</taxon>
        <taxon>Bacillota</taxon>
        <taxon>Bacilli</taxon>
        <taxon>Bacillales</taxon>
        <taxon>Paenibacillaceae</taxon>
        <taxon>Brevibacillus</taxon>
    </lineage>
</organism>
<dbReference type="GO" id="GO:0005524">
    <property type="term" value="F:ATP binding"/>
    <property type="evidence" value="ECO:0007669"/>
    <property type="project" value="UniProtKB-KW"/>
</dbReference>
<evidence type="ECO:0000256" key="6">
    <source>
        <dbReference type="ARBA" id="ARBA00022679"/>
    </source>
</evidence>
<dbReference type="Proteomes" id="UP000717624">
    <property type="component" value="Unassembled WGS sequence"/>
</dbReference>
<evidence type="ECO:0000256" key="3">
    <source>
        <dbReference type="ARBA" id="ARBA00012438"/>
    </source>
</evidence>
<evidence type="ECO:0000256" key="8">
    <source>
        <dbReference type="ARBA" id="ARBA00022741"/>
    </source>
</evidence>
<feature type="transmembrane region" description="Helical" evidence="14">
    <location>
        <begin position="15"/>
        <end position="41"/>
    </location>
</feature>
<dbReference type="PROSITE" id="PS50109">
    <property type="entry name" value="HIS_KIN"/>
    <property type="match status" value="1"/>
</dbReference>
<dbReference type="GO" id="GO:0000155">
    <property type="term" value="F:phosphorelay sensor kinase activity"/>
    <property type="evidence" value="ECO:0007669"/>
    <property type="project" value="InterPro"/>
</dbReference>
<dbReference type="PANTHER" id="PTHR43547">
    <property type="entry name" value="TWO-COMPONENT HISTIDINE KINASE"/>
    <property type="match status" value="1"/>
</dbReference>
<proteinExistence type="predicted"/>
<keyword evidence="10" id="KW-0067">ATP-binding</keyword>
<dbReference type="InterPro" id="IPR005467">
    <property type="entry name" value="His_kinase_dom"/>
</dbReference>
<dbReference type="InterPro" id="IPR029151">
    <property type="entry name" value="Sensor-like_sf"/>
</dbReference>
<dbReference type="InterPro" id="IPR016120">
    <property type="entry name" value="Sig_transdc_His_kin_SpoOB"/>
</dbReference>
<sequence length="532" mass="59799">MLPMKLGHLPIQWKIAILSLGIVLFSIIIGGIVILGTMIRFREEELGSRLMVIARTVAEMSTVQANVAKAEGWKIIDPIVERLRIINDITYIVVLDMDHRRLSHPSSERIGSYFSGEDAEPAFAEHAYTSKVKGEMGTAIRAYVPIINQEHQQIGVVVAGALLPSVPELISSQQGSILLTLFLCLLFGLWGSWRLAAHIKRQMFNREPHELARMFEEHTAAFQVMHEGVIAIDKDETITIFNEKAKQIFHTSGDVIGRKIREVIPDSRLPEILELDHPVYNQELRMRDALIWSNRTPIKVGNQTVGALAIFQDRTEVARMAEELTGVKSFVEALRVQAHEHMNKLHTIAGLIQLDQKEKALDYLFQVSTEQEKLSRFFKNHFAFDNISGLLLSKVGRGKELGITVTIDPNSRLTRFPPYLDEHDFVLLLGNLIENAYDALLATDRNEKEVYISIREREQRLVIIVEDNGCGMDQPTRARMLEKGFTTKSGENHGYGLYLIAGIVAKGKGTLSCESEPDAGTSFTITFSMEGE</sequence>
<dbReference type="Gene3D" id="3.30.450.20">
    <property type="entry name" value="PAS domain"/>
    <property type="match status" value="2"/>
</dbReference>
<dbReference type="InterPro" id="IPR033463">
    <property type="entry name" value="sCache_3"/>
</dbReference>
<keyword evidence="4" id="KW-1003">Cell membrane</keyword>
<dbReference type="Gene3D" id="1.10.287.130">
    <property type="match status" value="1"/>
</dbReference>
<dbReference type="InterPro" id="IPR036890">
    <property type="entry name" value="HATPase_C_sf"/>
</dbReference>
<dbReference type="PANTHER" id="PTHR43547:SF10">
    <property type="entry name" value="SENSOR HISTIDINE KINASE DCUS"/>
    <property type="match status" value="1"/>
</dbReference>
<keyword evidence="6 16" id="KW-0808">Transferase</keyword>
<evidence type="ECO:0000313" key="17">
    <source>
        <dbReference type="Proteomes" id="UP000717624"/>
    </source>
</evidence>
<gene>
    <name evidence="16" type="ORF">JOD01_003055</name>
</gene>
<dbReference type="GO" id="GO:0005886">
    <property type="term" value="C:plasma membrane"/>
    <property type="evidence" value="ECO:0007669"/>
    <property type="project" value="UniProtKB-SubCell"/>
</dbReference>
<comment type="catalytic activity">
    <reaction evidence="1">
        <text>ATP + protein L-histidine = ADP + protein N-phospho-L-histidine.</text>
        <dbReference type="EC" id="2.7.13.3"/>
    </reaction>
</comment>
<keyword evidence="12" id="KW-0902">Two-component regulatory system</keyword>
<evidence type="ECO:0000256" key="4">
    <source>
        <dbReference type="ARBA" id="ARBA00022475"/>
    </source>
</evidence>
<dbReference type="Pfam" id="PF13596">
    <property type="entry name" value="PAS_10"/>
    <property type="match status" value="1"/>
</dbReference>
<evidence type="ECO:0000256" key="10">
    <source>
        <dbReference type="ARBA" id="ARBA00022840"/>
    </source>
</evidence>
<keyword evidence="9 16" id="KW-0418">Kinase</keyword>
<dbReference type="Pfam" id="PF17203">
    <property type="entry name" value="sCache_3_2"/>
    <property type="match status" value="1"/>
</dbReference>
<evidence type="ECO:0000256" key="14">
    <source>
        <dbReference type="SAM" id="Phobius"/>
    </source>
</evidence>
<dbReference type="SUPFAM" id="SSF55890">
    <property type="entry name" value="Sporulation response regulatory protein Spo0B"/>
    <property type="match status" value="1"/>
</dbReference>
<keyword evidence="13 14" id="KW-0472">Membrane</keyword>
<evidence type="ECO:0000256" key="5">
    <source>
        <dbReference type="ARBA" id="ARBA00022553"/>
    </source>
</evidence>
<dbReference type="SUPFAM" id="SSF103190">
    <property type="entry name" value="Sensory domain-like"/>
    <property type="match status" value="1"/>
</dbReference>
<comment type="caution">
    <text evidence="16">The sequence shown here is derived from an EMBL/GenBank/DDBJ whole genome shotgun (WGS) entry which is preliminary data.</text>
</comment>
<name>A0A938Y137_9BACL</name>
<evidence type="ECO:0000256" key="2">
    <source>
        <dbReference type="ARBA" id="ARBA00004651"/>
    </source>
</evidence>
<dbReference type="CDD" id="cd00130">
    <property type="entry name" value="PAS"/>
    <property type="match status" value="1"/>
</dbReference>
<evidence type="ECO:0000259" key="15">
    <source>
        <dbReference type="PROSITE" id="PS50109"/>
    </source>
</evidence>
<dbReference type="Pfam" id="PF14689">
    <property type="entry name" value="SPOB_a"/>
    <property type="match status" value="1"/>
</dbReference>
<dbReference type="InterPro" id="IPR039506">
    <property type="entry name" value="SPOB_a"/>
</dbReference>
<protein>
    <recommendedName>
        <fullName evidence="3">histidine kinase</fullName>
        <ecNumber evidence="3">2.7.13.3</ecNumber>
    </recommendedName>
</protein>
<reference evidence="16" key="1">
    <citation type="submission" date="2021-01" db="EMBL/GenBank/DDBJ databases">
        <title>Genomic Encyclopedia of Type Strains, Phase IV (KMG-IV): sequencing the most valuable type-strain genomes for metagenomic binning, comparative biology and taxonomic classification.</title>
        <authorList>
            <person name="Goeker M."/>
        </authorList>
    </citation>
    <scope>NUCLEOTIDE SEQUENCE</scope>
    <source>
        <strain evidence="16">DSM 25523</strain>
    </source>
</reference>
<feature type="transmembrane region" description="Helical" evidence="14">
    <location>
        <begin position="177"/>
        <end position="196"/>
    </location>
</feature>
<keyword evidence="8" id="KW-0547">Nucleotide-binding</keyword>
<accession>A0A938Y137</accession>